<dbReference type="InterPro" id="IPR010619">
    <property type="entry name" value="ThrE-like_N"/>
</dbReference>
<comment type="similarity">
    <text evidence="1">Belongs to the ThrE exporter (TC 2.A.79) family.</text>
</comment>
<feature type="compositionally biased region" description="Basic and acidic residues" evidence="2">
    <location>
        <begin position="30"/>
        <end position="49"/>
    </location>
</feature>
<accession>A0AAD7TEP6</accession>
<sequence length="342" mass="38062">MPYTDLPPRRSSLSRRSGENATGSRRGSRVHFDDEERPSITDDIVREYAGHSGGPAEDTPVNVPEASHTRRASVDWNIPDYEHDGVSPATPRQRGGNVSPRGSRNEGHRDSDATLYEIAEAARSPESKYSTSSFASYKHPDDIRPPSSGLYRLTFNGDSVATSGSSACSMGWEKVATWAPERIVIAGGGSTDDKQGRSKLYRRVRHNSFDSAATTSTRYDLHRMDSFASNGSQVLDPDDPTVTGERKNTLDDPEDVERACLKQMNYKARRKLQQRVRIEFNITSVINRQKFLMRLAKALMTFGAPSHRIESQLLSAARILEVDAEFIHIPGVIILRRQACAR</sequence>
<feature type="region of interest" description="Disordered" evidence="2">
    <location>
        <begin position="230"/>
        <end position="250"/>
    </location>
</feature>
<evidence type="ECO:0000256" key="1">
    <source>
        <dbReference type="ARBA" id="ARBA00034125"/>
    </source>
</evidence>
<dbReference type="EMBL" id="JAPEVG010001048">
    <property type="protein sequence ID" value="KAJ8454118.1"/>
    <property type="molecule type" value="Genomic_DNA"/>
</dbReference>
<dbReference type="Pfam" id="PF06738">
    <property type="entry name" value="ThrE"/>
    <property type="match status" value="1"/>
</dbReference>
<feature type="region of interest" description="Disordered" evidence="2">
    <location>
        <begin position="1"/>
        <end position="111"/>
    </location>
</feature>
<name>A0AAD7TEP6_9APHY</name>
<organism evidence="4 5">
    <name type="scientific">Trametes cubensis</name>
    <dbReference type="NCBI Taxonomy" id="1111947"/>
    <lineage>
        <taxon>Eukaryota</taxon>
        <taxon>Fungi</taxon>
        <taxon>Dikarya</taxon>
        <taxon>Basidiomycota</taxon>
        <taxon>Agaricomycotina</taxon>
        <taxon>Agaricomycetes</taxon>
        <taxon>Polyporales</taxon>
        <taxon>Polyporaceae</taxon>
        <taxon>Trametes</taxon>
    </lineage>
</organism>
<gene>
    <name evidence="4" type="ORF">ONZ51_g13212</name>
</gene>
<feature type="domain" description="Threonine/serine exporter-like N-terminal" evidence="3">
    <location>
        <begin position="291"/>
        <end position="335"/>
    </location>
</feature>
<dbReference type="InterPro" id="IPR051361">
    <property type="entry name" value="ThrE/Ser_Exporter"/>
</dbReference>
<protein>
    <recommendedName>
        <fullName evidence="3">Threonine/serine exporter-like N-terminal domain-containing protein</fullName>
    </recommendedName>
</protein>
<evidence type="ECO:0000259" key="3">
    <source>
        <dbReference type="Pfam" id="PF06738"/>
    </source>
</evidence>
<proteinExistence type="inferred from homology"/>
<evidence type="ECO:0000313" key="4">
    <source>
        <dbReference type="EMBL" id="KAJ8454118.1"/>
    </source>
</evidence>
<dbReference type="AlphaFoldDB" id="A0AAD7TEP6"/>
<dbReference type="Proteomes" id="UP001215151">
    <property type="component" value="Unassembled WGS sequence"/>
</dbReference>
<dbReference type="PANTHER" id="PTHR31082:SF4">
    <property type="entry name" value="PHEROMONE-REGULATED MEMBRANE PROTEIN 10"/>
    <property type="match status" value="1"/>
</dbReference>
<dbReference type="PANTHER" id="PTHR31082">
    <property type="entry name" value="PHEROMONE-REGULATED MEMBRANE PROTEIN 10"/>
    <property type="match status" value="1"/>
</dbReference>
<dbReference type="GO" id="GO:0022857">
    <property type="term" value="F:transmembrane transporter activity"/>
    <property type="evidence" value="ECO:0007669"/>
    <property type="project" value="InterPro"/>
</dbReference>
<evidence type="ECO:0000256" key="2">
    <source>
        <dbReference type="SAM" id="MobiDB-lite"/>
    </source>
</evidence>
<reference evidence="4" key="1">
    <citation type="submission" date="2022-11" db="EMBL/GenBank/DDBJ databases">
        <title>Genome Sequence of Cubamyces cubensis.</title>
        <authorList>
            <person name="Buettner E."/>
        </authorList>
    </citation>
    <scope>NUCLEOTIDE SEQUENCE</scope>
    <source>
        <strain evidence="4">MPL-01</strain>
    </source>
</reference>
<keyword evidence="5" id="KW-1185">Reference proteome</keyword>
<evidence type="ECO:0000313" key="5">
    <source>
        <dbReference type="Proteomes" id="UP001215151"/>
    </source>
</evidence>
<comment type="caution">
    <text evidence="4">The sequence shown here is derived from an EMBL/GenBank/DDBJ whole genome shotgun (WGS) entry which is preliminary data.</text>
</comment>